<evidence type="ECO:0000313" key="2">
    <source>
        <dbReference type="EnsemblFungi" id="PTTG_08566-t43_1-p1"/>
    </source>
</evidence>
<reference evidence="2" key="4">
    <citation type="submission" date="2025-05" db="UniProtKB">
        <authorList>
            <consortium name="EnsemblFungi"/>
        </authorList>
    </citation>
    <scope>IDENTIFICATION</scope>
    <source>
        <strain evidence="2">isolate 1-1 / race 1 (BBBD)</strain>
    </source>
</reference>
<evidence type="ECO:0000313" key="3">
    <source>
        <dbReference type="Proteomes" id="UP000005240"/>
    </source>
</evidence>
<reference evidence="2 3" key="3">
    <citation type="journal article" date="2017" name="G3 (Bethesda)">
        <title>Comparative analysis highlights variable genome content of wheat rusts and divergence of the mating loci.</title>
        <authorList>
            <person name="Cuomo C.A."/>
            <person name="Bakkeren G."/>
            <person name="Khalil H.B."/>
            <person name="Panwar V."/>
            <person name="Joly D."/>
            <person name="Linning R."/>
            <person name="Sakthikumar S."/>
            <person name="Song X."/>
            <person name="Adiconis X."/>
            <person name="Fan L."/>
            <person name="Goldberg J.M."/>
            <person name="Levin J.Z."/>
            <person name="Young S."/>
            <person name="Zeng Q."/>
            <person name="Anikster Y."/>
            <person name="Bruce M."/>
            <person name="Wang M."/>
            <person name="Yin C."/>
            <person name="McCallum B."/>
            <person name="Szabo L.J."/>
            <person name="Hulbert S."/>
            <person name="Chen X."/>
            <person name="Fellers J.P."/>
        </authorList>
    </citation>
    <scope>NUCLEOTIDE SEQUENCE</scope>
    <source>
        <strain evidence="3">Isolate 1-1 / race 1 (BBBD)</strain>
        <strain evidence="2">isolate 1-1 / race 1 (BBBD)</strain>
    </source>
</reference>
<proteinExistence type="predicted"/>
<sequence length="212" mass="24633">MLRHPGVLSKIIKLAHNGRSRTCLSSSHPYSSRYSTSSHTDLRTSKTMRTSTRFWDNKSLLCVRERNDDHLNSSKASEEKALDFNPAVDAMNAFRIATLIVFGATVLTIGGLSKRWELDGWEDWRIFIEAGHLGKALIPTDWSQSASKAIPDRLRPTPTPLSEQELTEEHELIGSWHWKKRVDREWEVERNRREAERLEWETRRKALGKRIW</sequence>
<dbReference type="Proteomes" id="UP000005240">
    <property type="component" value="Unassembled WGS sequence"/>
</dbReference>
<dbReference type="VEuPathDB" id="FungiDB:PTTG_08566"/>
<name>A0A180G8V1_PUCT1</name>
<accession>A0A180G8V1</accession>
<dbReference type="EMBL" id="ADAS02000142">
    <property type="protein sequence ID" value="OAV89054.1"/>
    <property type="molecule type" value="Genomic_DNA"/>
</dbReference>
<keyword evidence="3" id="KW-1185">Reference proteome</keyword>
<evidence type="ECO:0000313" key="1">
    <source>
        <dbReference type="EMBL" id="OAV89054.1"/>
    </source>
</evidence>
<reference evidence="1" key="1">
    <citation type="submission" date="2009-11" db="EMBL/GenBank/DDBJ databases">
        <authorList>
            <consortium name="The Broad Institute Genome Sequencing Platform"/>
            <person name="Ward D."/>
            <person name="Feldgarden M."/>
            <person name="Earl A."/>
            <person name="Young S.K."/>
            <person name="Zeng Q."/>
            <person name="Koehrsen M."/>
            <person name="Alvarado L."/>
            <person name="Berlin A."/>
            <person name="Bochicchio J."/>
            <person name="Borenstein D."/>
            <person name="Chapman S.B."/>
            <person name="Chen Z."/>
            <person name="Engels R."/>
            <person name="Freedman E."/>
            <person name="Gellesch M."/>
            <person name="Goldberg J."/>
            <person name="Griggs A."/>
            <person name="Gujja S."/>
            <person name="Heilman E."/>
            <person name="Heiman D."/>
            <person name="Hepburn T."/>
            <person name="Howarth C."/>
            <person name="Jen D."/>
            <person name="Larson L."/>
            <person name="Lewis B."/>
            <person name="Mehta T."/>
            <person name="Park D."/>
            <person name="Pearson M."/>
            <person name="Roberts A."/>
            <person name="Saif S."/>
            <person name="Shea T."/>
            <person name="Shenoy N."/>
            <person name="Sisk P."/>
            <person name="Stolte C."/>
            <person name="Sykes S."/>
            <person name="Thomson T."/>
            <person name="Walk T."/>
            <person name="White J."/>
            <person name="Yandava C."/>
            <person name="Izard J."/>
            <person name="Baranova O.V."/>
            <person name="Blanton J.M."/>
            <person name="Tanner A.C."/>
            <person name="Dewhirst F.E."/>
            <person name="Haas B."/>
            <person name="Nusbaum C."/>
            <person name="Birren B."/>
        </authorList>
    </citation>
    <scope>NUCLEOTIDE SEQUENCE [LARGE SCALE GENOMIC DNA]</scope>
    <source>
        <strain evidence="1">1-1 BBBD Race 1</strain>
    </source>
</reference>
<organism evidence="1">
    <name type="scientific">Puccinia triticina (isolate 1-1 / race 1 (BBBD))</name>
    <name type="common">Brown leaf rust fungus</name>
    <dbReference type="NCBI Taxonomy" id="630390"/>
    <lineage>
        <taxon>Eukaryota</taxon>
        <taxon>Fungi</taxon>
        <taxon>Dikarya</taxon>
        <taxon>Basidiomycota</taxon>
        <taxon>Pucciniomycotina</taxon>
        <taxon>Pucciniomycetes</taxon>
        <taxon>Pucciniales</taxon>
        <taxon>Pucciniaceae</taxon>
        <taxon>Puccinia</taxon>
    </lineage>
</organism>
<dbReference type="OrthoDB" id="2506296at2759"/>
<gene>
    <name evidence="1" type="ORF">PTTG_08566</name>
</gene>
<dbReference type="EnsemblFungi" id="PTTG_08566-t43_1">
    <property type="protein sequence ID" value="PTTG_08566-t43_1-p1"/>
    <property type="gene ID" value="PTTG_08566"/>
</dbReference>
<dbReference type="AlphaFoldDB" id="A0A180G8V1"/>
<protein>
    <submittedName>
        <fullName evidence="1 2">Uncharacterized protein</fullName>
    </submittedName>
</protein>
<reference evidence="1" key="2">
    <citation type="submission" date="2016-05" db="EMBL/GenBank/DDBJ databases">
        <title>Comparative analysis highlights variable genome content of wheat rusts and divergence of the mating loci.</title>
        <authorList>
            <person name="Cuomo C.A."/>
            <person name="Bakkeren G."/>
            <person name="Szabo L."/>
            <person name="Khalil H."/>
            <person name="Joly D."/>
            <person name="Goldberg J."/>
            <person name="Young S."/>
            <person name="Zeng Q."/>
            <person name="Fellers J."/>
        </authorList>
    </citation>
    <scope>NUCLEOTIDE SEQUENCE [LARGE SCALE GENOMIC DNA]</scope>
    <source>
        <strain evidence="1">1-1 BBBD Race 1</strain>
    </source>
</reference>